<dbReference type="EMBL" id="JAKELL010000063">
    <property type="protein sequence ID" value="KAH8985482.1"/>
    <property type="molecule type" value="Genomic_DNA"/>
</dbReference>
<sequence length="203" mass="22743">MLSVSFPVIQCCLCSPSVSLFPQCTPLRDRHYHAGSPTRAMARSTPSLYVSFSARFYARSPQSPGPFPLASNTLRAYRFNTSCPSPPSLSSRSLSFTLRLVLRLSPLYLSLHTVSILGFNRWLSQSYARKTTINPSVVVFWLHPPASICSCSSHSCQLFARRPSICTFTASRFFSFVLSYLTTSSPSSHCRIRSARRNHKVYT</sequence>
<gene>
    <name evidence="1" type="ORF">EDB92DRAFT_1362189</name>
</gene>
<name>A0AAD4QAT0_9AGAM</name>
<keyword evidence="2" id="KW-1185">Reference proteome</keyword>
<protein>
    <submittedName>
        <fullName evidence="1">Uncharacterized protein</fullName>
    </submittedName>
</protein>
<dbReference type="Proteomes" id="UP001201163">
    <property type="component" value="Unassembled WGS sequence"/>
</dbReference>
<organism evidence="1 2">
    <name type="scientific">Lactarius akahatsu</name>
    <dbReference type="NCBI Taxonomy" id="416441"/>
    <lineage>
        <taxon>Eukaryota</taxon>
        <taxon>Fungi</taxon>
        <taxon>Dikarya</taxon>
        <taxon>Basidiomycota</taxon>
        <taxon>Agaricomycotina</taxon>
        <taxon>Agaricomycetes</taxon>
        <taxon>Russulales</taxon>
        <taxon>Russulaceae</taxon>
        <taxon>Lactarius</taxon>
    </lineage>
</organism>
<dbReference type="AlphaFoldDB" id="A0AAD4QAT0"/>
<reference evidence="1" key="1">
    <citation type="submission" date="2022-01" db="EMBL/GenBank/DDBJ databases">
        <title>Comparative genomics reveals a dynamic genome evolution in the ectomycorrhizal milk-cap (Lactarius) mushrooms.</title>
        <authorList>
            <consortium name="DOE Joint Genome Institute"/>
            <person name="Lebreton A."/>
            <person name="Tang N."/>
            <person name="Kuo A."/>
            <person name="LaButti K."/>
            <person name="Drula E."/>
            <person name="Barry K."/>
            <person name="Clum A."/>
            <person name="Lipzen A."/>
            <person name="Mousain D."/>
            <person name="Ng V."/>
            <person name="Wang R."/>
            <person name="Wang X."/>
            <person name="Dai Y."/>
            <person name="Henrissat B."/>
            <person name="Grigoriev I.V."/>
            <person name="Guerin-Laguette A."/>
            <person name="Yu F."/>
            <person name="Martin F.M."/>
        </authorList>
    </citation>
    <scope>NUCLEOTIDE SEQUENCE</scope>
    <source>
        <strain evidence="1">QP</strain>
    </source>
</reference>
<comment type="caution">
    <text evidence="1">The sequence shown here is derived from an EMBL/GenBank/DDBJ whole genome shotgun (WGS) entry which is preliminary data.</text>
</comment>
<proteinExistence type="predicted"/>
<accession>A0AAD4QAT0</accession>
<evidence type="ECO:0000313" key="2">
    <source>
        <dbReference type="Proteomes" id="UP001201163"/>
    </source>
</evidence>
<evidence type="ECO:0000313" key="1">
    <source>
        <dbReference type="EMBL" id="KAH8985482.1"/>
    </source>
</evidence>